<evidence type="ECO:0000313" key="14">
    <source>
        <dbReference type="EMBL" id="KAB3531299.1"/>
    </source>
</evidence>
<feature type="transmembrane region" description="Helical" evidence="13">
    <location>
        <begin position="172"/>
        <end position="198"/>
    </location>
</feature>
<dbReference type="RefSeq" id="WP_151862017.1">
    <property type="nucleotide sequence ID" value="NZ_WBZC01000057.1"/>
</dbReference>
<keyword evidence="7" id="KW-1003">Cell membrane</keyword>
<dbReference type="GO" id="GO:0015297">
    <property type="term" value="F:antiporter activity"/>
    <property type="evidence" value="ECO:0007669"/>
    <property type="project" value="UniProtKB-KW"/>
</dbReference>
<reference evidence="14 15" key="1">
    <citation type="submission" date="2019-10" db="EMBL/GenBank/DDBJ databases">
        <title>Alkaliphilus serpentinus sp. nov. and Alkaliphilus pronyensis sp. nov., two novel anaerobic alkaliphilic species isolated from the serpentinized-hosted hydrothermal field of the Prony Bay (New Caledonia).</title>
        <authorList>
            <person name="Postec A."/>
        </authorList>
    </citation>
    <scope>NUCLEOTIDE SEQUENCE [LARGE SCALE GENOMIC DNA]</scope>
    <source>
        <strain evidence="14 15">LacV</strain>
    </source>
</reference>
<feature type="transmembrane region" description="Helical" evidence="13">
    <location>
        <begin position="143"/>
        <end position="160"/>
    </location>
</feature>
<dbReference type="AlphaFoldDB" id="A0A6I0EX83"/>
<keyword evidence="6" id="KW-0050">Antiport</keyword>
<evidence type="ECO:0000256" key="13">
    <source>
        <dbReference type="SAM" id="Phobius"/>
    </source>
</evidence>
<sequence length="467" mass="50531">MGNSLTYDKRREYLLNNDNLYKNAVYLAWPVVLQSLLHVSIGTIDMKMVGSLGVDAIAAVGSGTNVVMLIMILIIAISTGTTAMVARSIGEGDREGASKSAGQSFILCLIASAFMIPTGLLFNQEILQLLGVSDNVLVLGKDYMTVFFLSIPFFLLNFMAKSIFQGAGDTKTPLVIDIIMNITNVFFNYIFIFGIWFIPAMGVMGAAIGTALSRLVGTVLGWGALISGKHVLHINVNHMIKPYWNIGKQMINIGFPAALQGLTRNISTFIIFAILARTTSATAAVPAFVIGTNLNQYALMPGLAVGTAAATLSGMNIGAKKLDRAEDSGKACATLGAILMMSFAAISAIFAEPLIGFFLDKPNPEVIRIGRMFLYIIALSEPFHAVTIILSRTMLGAGYTKKPFGITLICWLFIRLILAYALAFIFNLQSTGVWIAISISTIVSGIMAYFLFKQGDWKYVELNVMTE</sequence>
<evidence type="ECO:0000256" key="10">
    <source>
        <dbReference type="ARBA" id="ARBA00023065"/>
    </source>
</evidence>
<feature type="transmembrane region" description="Helical" evidence="13">
    <location>
        <begin position="269"/>
        <end position="291"/>
    </location>
</feature>
<dbReference type="PANTHER" id="PTHR43298:SF2">
    <property type="entry name" value="FMN_FAD EXPORTER YEEO-RELATED"/>
    <property type="match status" value="1"/>
</dbReference>
<keyword evidence="15" id="KW-1185">Reference proteome</keyword>
<evidence type="ECO:0000256" key="2">
    <source>
        <dbReference type="ARBA" id="ARBA00004651"/>
    </source>
</evidence>
<keyword evidence="10" id="KW-0406">Ion transport</keyword>
<gene>
    <name evidence="14" type="ORF">F8154_12810</name>
</gene>
<dbReference type="Proteomes" id="UP000432715">
    <property type="component" value="Unassembled WGS sequence"/>
</dbReference>
<comment type="subcellular location">
    <subcellularLocation>
        <location evidence="2">Cell membrane</location>
        <topology evidence="2">Multi-pass membrane protein</topology>
    </subcellularLocation>
</comment>
<name>A0A6I0EX83_9FIRM</name>
<evidence type="ECO:0000256" key="8">
    <source>
        <dbReference type="ARBA" id="ARBA00022692"/>
    </source>
</evidence>
<feature type="transmembrane region" description="Helical" evidence="13">
    <location>
        <begin position="372"/>
        <end position="391"/>
    </location>
</feature>
<evidence type="ECO:0000256" key="3">
    <source>
        <dbReference type="ARBA" id="ARBA00010199"/>
    </source>
</evidence>
<protein>
    <recommendedName>
        <fullName evidence="4">Probable multidrug resistance protein NorM</fullName>
    </recommendedName>
    <alternativeName>
        <fullName evidence="12">Multidrug-efflux transporter</fullName>
    </alternativeName>
</protein>
<keyword evidence="8 13" id="KW-0812">Transmembrane</keyword>
<comment type="function">
    <text evidence="1">Multidrug efflux pump.</text>
</comment>
<dbReference type="NCBIfam" id="TIGR00797">
    <property type="entry name" value="matE"/>
    <property type="match status" value="1"/>
</dbReference>
<keyword evidence="5" id="KW-0813">Transport</keyword>
<dbReference type="Pfam" id="PF01554">
    <property type="entry name" value="MatE"/>
    <property type="match status" value="2"/>
</dbReference>
<comment type="caution">
    <text evidence="14">The sequence shown here is derived from an EMBL/GenBank/DDBJ whole genome shotgun (WGS) entry which is preliminary data.</text>
</comment>
<evidence type="ECO:0000256" key="7">
    <source>
        <dbReference type="ARBA" id="ARBA00022475"/>
    </source>
</evidence>
<evidence type="ECO:0000256" key="12">
    <source>
        <dbReference type="ARBA" id="ARBA00031636"/>
    </source>
</evidence>
<feature type="transmembrane region" description="Helical" evidence="13">
    <location>
        <begin position="56"/>
        <end position="85"/>
    </location>
</feature>
<feature type="transmembrane region" description="Helical" evidence="13">
    <location>
        <begin position="432"/>
        <end position="452"/>
    </location>
</feature>
<feature type="transmembrane region" description="Helical" evidence="13">
    <location>
        <begin position="105"/>
        <end position="123"/>
    </location>
</feature>
<dbReference type="PANTHER" id="PTHR43298">
    <property type="entry name" value="MULTIDRUG RESISTANCE PROTEIN NORM-RELATED"/>
    <property type="match status" value="1"/>
</dbReference>
<evidence type="ECO:0000256" key="4">
    <source>
        <dbReference type="ARBA" id="ARBA00020268"/>
    </source>
</evidence>
<dbReference type="GO" id="GO:0042910">
    <property type="term" value="F:xenobiotic transmembrane transporter activity"/>
    <property type="evidence" value="ECO:0007669"/>
    <property type="project" value="InterPro"/>
</dbReference>
<keyword evidence="11 13" id="KW-0472">Membrane</keyword>
<comment type="similarity">
    <text evidence="3">Belongs to the multi antimicrobial extrusion (MATE) (TC 2.A.66.1) family.</text>
</comment>
<accession>A0A6I0EX83</accession>
<evidence type="ECO:0000313" key="15">
    <source>
        <dbReference type="Proteomes" id="UP000432715"/>
    </source>
</evidence>
<dbReference type="OrthoDB" id="62420at2"/>
<feature type="transmembrane region" description="Helical" evidence="13">
    <location>
        <begin position="297"/>
        <end position="319"/>
    </location>
</feature>
<dbReference type="GO" id="GO:0005886">
    <property type="term" value="C:plasma membrane"/>
    <property type="evidence" value="ECO:0007669"/>
    <property type="project" value="UniProtKB-SubCell"/>
</dbReference>
<evidence type="ECO:0000256" key="1">
    <source>
        <dbReference type="ARBA" id="ARBA00003408"/>
    </source>
</evidence>
<dbReference type="InterPro" id="IPR002528">
    <property type="entry name" value="MATE_fam"/>
</dbReference>
<dbReference type="CDD" id="cd13137">
    <property type="entry name" value="MATE_NorM_like"/>
    <property type="match status" value="1"/>
</dbReference>
<proteinExistence type="inferred from homology"/>
<keyword evidence="9 13" id="KW-1133">Transmembrane helix</keyword>
<dbReference type="PIRSF" id="PIRSF006603">
    <property type="entry name" value="DinF"/>
    <property type="match status" value="1"/>
</dbReference>
<dbReference type="GO" id="GO:0006811">
    <property type="term" value="P:monoatomic ion transport"/>
    <property type="evidence" value="ECO:0007669"/>
    <property type="project" value="UniProtKB-KW"/>
</dbReference>
<feature type="transmembrane region" description="Helical" evidence="13">
    <location>
        <begin position="20"/>
        <end position="44"/>
    </location>
</feature>
<evidence type="ECO:0000256" key="6">
    <source>
        <dbReference type="ARBA" id="ARBA00022449"/>
    </source>
</evidence>
<feature type="transmembrane region" description="Helical" evidence="13">
    <location>
        <begin position="331"/>
        <end position="352"/>
    </location>
</feature>
<feature type="transmembrane region" description="Helical" evidence="13">
    <location>
        <begin position="403"/>
        <end position="426"/>
    </location>
</feature>
<evidence type="ECO:0000256" key="5">
    <source>
        <dbReference type="ARBA" id="ARBA00022448"/>
    </source>
</evidence>
<dbReference type="InterPro" id="IPR048279">
    <property type="entry name" value="MdtK-like"/>
</dbReference>
<dbReference type="EMBL" id="WBZC01000057">
    <property type="protein sequence ID" value="KAB3531299.1"/>
    <property type="molecule type" value="Genomic_DNA"/>
</dbReference>
<organism evidence="14 15">
    <name type="scientific">Alkaliphilus pronyensis</name>
    <dbReference type="NCBI Taxonomy" id="1482732"/>
    <lineage>
        <taxon>Bacteria</taxon>
        <taxon>Bacillati</taxon>
        <taxon>Bacillota</taxon>
        <taxon>Clostridia</taxon>
        <taxon>Peptostreptococcales</taxon>
        <taxon>Natronincolaceae</taxon>
        <taxon>Alkaliphilus</taxon>
    </lineage>
</organism>
<dbReference type="InterPro" id="IPR050222">
    <property type="entry name" value="MATE_MdtK"/>
</dbReference>
<evidence type="ECO:0000256" key="11">
    <source>
        <dbReference type="ARBA" id="ARBA00023136"/>
    </source>
</evidence>
<feature type="transmembrane region" description="Helical" evidence="13">
    <location>
        <begin position="204"/>
        <end position="225"/>
    </location>
</feature>
<evidence type="ECO:0000256" key="9">
    <source>
        <dbReference type="ARBA" id="ARBA00022989"/>
    </source>
</evidence>